<dbReference type="RefSeq" id="WP_202658253.1">
    <property type="nucleotide sequence ID" value="NZ_JAESVP010000001.1"/>
</dbReference>
<dbReference type="SUPFAM" id="SSF69593">
    <property type="entry name" value="Glycerol-3-phosphate (1)-acyltransferase"/>
    <property type="match status" value="1"/>
</dbReference>
<keyword evidence="2" id="KW-0808">Transferase</keyword>
<organism evidence="2 3">
    <name type="scientific">Fuscibacter oryzae</name>
    <dbReference type="NCBI Taxonomy" id="2803939"/>
    <lineage>
        <taxon>Bacteria</taxon>
        <taxon>Pseudomonadati</taxon>
        <taxon>Pseudomonadota</taxon>
        <taxon>Alphaproteobacteria</taxon>
        <taxon>Rhodobacterales</taxon>
        <taxon>Paracoccaceae</taxon>
        <taxon>Fuscibacter</taxon>
    </lineage>
</organism>
<dbReference type="AlphaFoldDB" id="A0A8J7SRQ2"/>
<evidence type="ECO:0000313" key="3">
    <source>
        <dbReference type="Proteomes" id="UP000619033"/>
    </source>
</evidence>
<evidence type="ECO:0000313" key="2">
    <source>
        <dbReference type="EMBL" id="MBL4927095.1"/>
    </source>
</evidence>
<comment type="caution">
    <text evidence="2">The sequence shown here is derived from an EMBL/GenBank/DDBJ whole genome shotgun (WGS) entry which is preliminary data.</text>
</comment>
<dbReference type="EMBL" id="JAESVP010000001">
    <property type="protein sequence ID" value="MBL4927095.1"/>
    <property type="molecule type" value="Genomic_DNA"/>
</dbReference>
<accession>A0A8J7SRQ2</accession>
<sequence>MRRLSYAGTFKNPLKAGTIRVIEWLTAKIQLLNLIRSFEKSGAPFGAPFWPKAIRHMGIRIDTPDAEIARIPATGPLVVVANHPSGLVDGMIMAEMINRVRSDFRILTRSLLTGIPEVEEFMIPVPFPHEDNARELGLQMRADTMAHLKAGGVIILFPAGKVAMSETWFGPAVEAEWNVFTHKIVRSSGATILPIFFPGQNSRAFLIANKLSDTLRQGLLLYEIKRSLFKPQRPVIGEPIPAEELKKWDGNPRGFLAWLREHTLALRKGA</sequence>
<protein>
    <submittedName>
        <fullName evidence="2">Lysophospholipid acyltransferase family protein</fullName>
    </submittedName>
</protein>
<dbReference type="InterPro" id="IPR002123">
    <property type="entry name" value="Plipid/glycerol_acylTrfase"/>
</dbReference>
<proteinExistence type="predicted"/>
<dbReference type="CDD" id="cd07986">
    <property type="entry name" value="LPLAT_ACT14924-like"/>
    <property type="match status" value="1"/>
</dbReference>
<dbReference type="GO" id="GO:0016746">
    <property type="term" value="F:acyltransferase activity"/>
    <property type="evidence" value="ECO:0007669"/>
    <property type="project" value="UniProtKB-KW"/>
</dbReference>
<dbReference type="Proteomes" id="UP000619033">
    <property type="component" value="Unassembled WGS sequence"/>
</dbReference>
<keyword evidence="3" id="KW-1185">Reference proteome</keyword>
<name>A0A8J7SRQ2_9RHOB</name>
<dbReference type="Pfam" id="PF01553">
    <property type="entry name" value="Acyltransferase"/>
    <property type="match status" value="1"/>
</dbReference>
<dbReference type="InterPro" id="IPR045746">
    <property type="entry name" value="ACT14924-like_Acyltransf_dom"/>
</dbReference>
<reference evidence="2" key="1">
    <citation type="submission" date="2021-01" db="EMBL/GenBank/DDBJ databases">
        <title>Genome seq and assembly of Tabrizicola sp. KVB23.</title>
        <authorList>
            <person name="Chhetri G."/>
        </authorList>
    </citation>
    <scope>NUCLEOTIDE SEQUENCE</scope>
    <source>
        <strain evidence="2">KVB23</strain>
    </source>
</reference>
<gene>
    <name evidence="2" type="ORF">JI744_03140</name>
</gene>
<feature type="domain" description="Phospholipid/glycerol acyltransferase" evidence="1">
    <location>
        <begin position="70"/>
        <end position="195"/>
    </location>
</feature>
<evidence type="ECO:0000259" key="1">
    <source>
        <dbReference type="Pfam" id="PF01553"/>
    </source>
</evidence>
<keyword evidence="2" id="KW-0012">Acyltransferase</keyword>